<accession>A0ABD3B651</accession>
<keyword evidence="1" id="KW-1133">Transmembrane helix</keyword>
<feature type="transmembrane region" description="Helical" evidence="1">
    <location>
        <begin position="34"/>
        <end position="54"/>
    </location>
</feature>
<feature type="transmembrane region" description="Helical" evidence="1">
    <location>
        <begin position="113"/>
        <end position="130"/>
    </location>
</feature>
<gene>
    <name evidence="2" type="ORF">ACH5RR_002399</name>
</gene>
<evidence type="ECO:0000313" key="2">
    <source>
        <dbReference type="EMBL" id="KAL3539033.1"/>
    </source>
</evidence>
<reference evidence="2 3" key="1">
    <citation type="submission" date="2024-11" db="EMBL/GenBank/DDBJ databases">
        <title>A near-complete genome assembly of Cinchona calisaya.</title>
        <authorList>
            <person name="Lian D.C."/>
            <person name="Zhao X.W."/>
            <person name="Wei L."/>
        </authorList>
    </citation>
    <scope>NUCLEOTIDE SEQUENCE [LARGE SCALE GENOMIC DNA]</scope>
    <source>
        <tissue evidence="2">Nenye</tissue>
    </source>
</reference>
<feature type="transmembrane region" description="Helical" evidence="1">
    <location>
        <begin position="136"/>
        <end position="152"/>
    </location>
</feature>
<name>A0ABD3B651_9GENT</name>
<proteinExistence type="predicted"/>
<sequence length="184" mass="20189">MSWLTIAHGFFTTILFTGFATLGGAIIEGLTFCYFAPFGLIFASMLAMAALDLFNKHILFGPNSSKIEKMVSTACQKEHADINFLLFSCFHWLAFSSIRGLSHNKPIEDVPRMAICGLSVITLVTVKLIVGYRDSSIIACWYMAVYIVAAFVSSLRDSLLFFPLLVAVLSLLIPLDCGGECPTK</sequence>
<keyword evidence="1" id="KW-0812">Transmembrane</keyword>
<feature type="transmembrane region" description="Helical" evidence="1">
    <location>
        <begin position="6"/>
        <end position="27"/>
    </location>
</feature>
<keyword evidence="1" id="KW-0472">Membrane</keyword>
<keyword evidence="3" id="KW-1185">Reference proteome</keyword>
<dbReference type="AlphaFoldDB" id="A0ABD3B651"/>
<evidence type="ECO:0000313" key="3">
    <source>
        <dbReference type="Proteomes" id="UP001630127"/>
    </source>
</evidence>
<organism evidence="2 3">
    <name type="scientific">Cinchona calisaya</name>
    <dbReference type="NCBI Taxonomy" id="153742"/>
    <lineage>
        <taxon>Eukaryota</taxon>
        <taxon>Viridiplantae</taxon>
        <taxon>Streptophyta</taxon>
        <taxon>Embryophyta</taxon>
        <taxon>Tracheophyta</taxon>
        <taxon>Spermatophyta</taxon>
        <taxon>Magnoliopsida</taxon>
        <taxon>eudicotyledons</taxon>
        <taxon>Gunneridae</taxon>
        <taxon>Pentapetalae</taxon>
        <taxon>asterids</taxon>
        <taxon>lamiids</taxon>
        <taxon>Gentianales</taxon>
        <taxon>Rubiaceae</taxon>
        <taxon>Cinchonoideae</taxon>
        <taxon>Cinchoneae</taxon>
        <taxon>Cinchona</taxon>
    </lineage>
</organism>
<comment type="caution">
    <text evidence="2">The sequence shown here is derived from an EMBL/GenBank/DDBJ whole genome shotgun (WGS) entry which is preliminary data.</text>
</comment>
<dbReference type="Proteomes" id="UP001630127">
    <property type="component" value="Unassembled WGS sequence"/>
</dbReference>
<feature type="transmembrane region" description="Helical" evidence="1">
    <location>
        <begin position="159"/>
        <end position="175"/>
    </location>
</feature>
<protein>
    <submittedName>
        <fullName evidence="2">Uncharacterized protein</fullName>
    </submittedName>
</protein>
<dbReference type="EMBL" id="JBJUIK010000001">
    <property type="protein sequence ID" value="KAL3539033.1"/>
    <property type="molecule type" value="Genomic_DNA"/>
</dbReference>
<evidence type="ECO:0000256" key="1">
    <source>
        <dbReference type="SAM" id="Phobius"/>
    </source>
</evidence>